<evidence type="ECO:0000313" key="8">
    <source>
        <dbReference type="Proteomes" id="UP000095665"/>
    </source>
</evidence>
<comment type="catalytic activity">
    <reaction evidence="6">
        <text>diphosphate + H2O = 2 phosphate + H(+)</text>
        <dbReference type="Rhea" id="RHEA:24576"/>
        <dbReference type="ChEBI" id="CHEBI:15377"/>
        <dbReference type="ChEBI" id="CHEBI:15378"/>
        <dbReference type="ChEBI" id="CHEBI:33019"/>
        <dbReference type="ChEBI" id="CHEBI:43474"/>
        <dbReference type="EC" id="3.6.1.1"/>
    </reaction>
</comment>
<feature type="binding site" evidence="6">
    <location>
        <position position="30"/>
    </location>
    <ligand>
        <name>substrate</name>
    </ligand>
</feature>
<feature type="binding site" evidence="6">
    <location>
        <position position="44"/>
    </location>
    <ligand>
        <name>substrate</name>
    </ligand>
</feature>
<reference evidence="8" key="1">
    <citation type="submission" date="2016-01" db="EMBL/GenBank/DDBJ databases">
        <authorList>
            <person name="Husnik F."/>
        </authorList>
    </citation>
    <scope>NUCLEOTIDE SEQUENCE [LARGE SCALE GENOMIC DNA]</scope>
</reference>
<dbReference type="EMBL" id="LN999832">
    <property type="protein sequence ID" value="CUX96125.1"/>
    <property type="molecule type" value="Genomic_DNA"/>
</dbReference>
<dbReference type="PROSITE" id="PS00387">
    <property type="entry name" value="PPASE"/>
    <property type="match status" value="1"/>
</dbReference>
<dbReference type="Proteomes" id="UP000095665">
    <property type="component" value="Chromosome I"/>
</dbReference>
<evidence type="ECO:0000256" key="1">
    <source>
        <dbReference type="ARBA" id="ARBA00001946"/>
    </source>
</evidence>
<feature type="binding site" evidence="6">
    <location>
        <position position="56"/>
    </location>
    <ligand>
        <name>substrate</name>
    </ligand>
</feature>
<dbReference type="GO" id="GO:0005737">
    <property type="term" value="C:cytoplasm"/>
    <property type="evidence" value="ECO:0007669"/>
    <property type="project" value="UniProtKB-SubCell"/>
</dbReference>
<proteinExistence type="inferred from homology"/>
<comment type="similarity">
    <text evidence="6">Belongs to the PPase family.</text>
</comment>
<dbReference type="PANTHER" id="PTHR10286">
    <property type="entry name" value="INORGANIC PYROPHOSPHATASE"/>
    <property type="match status" value="1"/>
</dbReference>
<dbReference type="GO" id="GO:0000287">
    <property type="term" value="F:magnesium ion binding"/>
    <property type="evidence" value="ECO:0007669"/>
    <property type="project" value="UniProtKB-UniRule"/>
</dbReference>
<feature type="binding site" evidence="6">
    <location>
        <position position="71"/>
    </location>
    <ligand>
        <name>Mg(2+)</name>
        <dbReference type="ChEBI" id="CHEBI:18420"/>
        <label>2</label>
    </ligand>
</feature>
<evidence type="ECO:0000256" key="5">
    <source>
        <dbReference type="ARBA" id="ARBA00022842"/>
    </source>
</evidence>
<comment type="subcellular location">
    <subcellularLocation>
        <location evidence="6">Cytoplasm</location>
    </subcellularLocation>
</comment>
<name>A0A143WQV5_9ENTR</name>
<evidence type="ECO:0000256" key="6">
    <source>
        <dbReference type="HAMAP-Rule" id="MF_00209"/>
    </source>
</evidence>
<feature type="binding site" evidence="6">
    <location>
        <position position="66"/>
    </location>
    <ligand>
        <name>Mg(2+)</name>
        <dbReference type="ChEBI" id="CHEBI:18420"/>
        <label>1</label>
    </ligand>
</feature>
<dbReference type="RefSeq" id="WP_067497933.1">
    <property type="nucleotide sequence ID" value="NZ_LN999832.1"/>
</dbReference>
<dbReference type="Pfam" id="PF00719">
    <property type="entry name" value="Pyrophosphatase"/>
    <property type="match status" value="1"/>
</dbReference>
<comment type="cofactor">
    <cofactor evidence="1 6">
        <name>Mg(2+)</name>
        <dbReference type="ChEBI" id="CHEBI:18420"/>
    </cofactor>
</comment>
<comment type="function">
    <text evidence="6">Catalyzes the hydrolysis of inorganic pyrophosphate (PPi) forming two phosphate ions.</text>
</comment>
<keyword evidence="4 6" id="KW-0378">Hydrolase</keyword>
<feature type="binding site" evidence="6">
    <location>
        <position position="71"/>
    </location>
    <ligand>
        <name>Mg(2+)</name>
        <dbReference type="ChEBI" id="CHEBI:18420"/>
        <label>1</label>
    </ligand>
</feature>
<feature type="binding site" evidence="6">
    <location>
        <position position="103"/>
    </location>
    <ligand>
        <name>Mg(2+)</name>
        <dbReference type="ChEBI" id="CHEBI:18420"/>
        <label>1</label>
    </ligand>
</feature>
<evidence type="ECO:0000256" key="3">
    <source>
        <dbReference type="ARBA" id="ARBA00022723"/>
    </source>
</evidence>
<dbReference type="InterPro" id="IPR008162">
    <property type="entry name" value="Pyrophosphatase"/>
</dbReference>
<evidence type="ECO:0000313" key="7">
    <source>
        <dbReference type="EMBL" id="CUX96125.1"/>
    </source>
</evidence>
<dbReference type="OrthoDB" id="5187599at2"/>
<dbReference type="NCBIfam" id="NF002317">
    <property type="entry name" value="PRK01250.1"/>
    <property type="match status" value="1"/>
</dbReference>
<dbReference type="GO" id="GO:0006796">
    <property type="term" value="P:phosphate-containing compound metabolic process"/>
    <property type="evidence" value="ECO:0007669"/>
    <property type="project" value="InterPro"/>
</dbReference>
<dbReference type="EC" id="3.6.1.1" evidence="6"/>
<keyword evidence="3 6" id="KW-0479">Metal-binding</keyword>
<dbReference type="FunFam" id="3.90.80.10:FF:000001">
    <property type="entry name" value="Inorganic pyrophosphatase"/>
    <property type="match status" value="1"/>
</dbReference>
<dbReference type="STRING" id="1070130.FVIR_GE00256"/>
<dbReference type="AlphaFoldDB" id="A0A143WQV5"/>
<dbReference type="CDD" id="cd00412">
    <property type="entry name" value="pyrophosphatase"/>
    <property type="match status" value="1"/>
</dbReference>
<dbReference type="SUPFAM" id="SSF50324">
    <property type="entry name" value="Inorganic pyrophosphatase"/>
    <property type="match status" value="1"/>
</dbReference>
<dbReference type="PATRIC" id="fig|1070130.3.peg.408"/>
<dbReference type="GO" id="GO:0004427">
    <property type="term" value="F:inorganic diphosphate phosphatase activity"/>
    <property type="evidence" value="ECO:0007669"/>
    <property type="project" value="UniProtKB-UniRule"/>
</dbReference>
<gene>
    <name evidence="6 7" type="primary">ppa</name>
    <name evidence="7" type="ORF">FVIR_GE00256</name>
</gene>
<keyword evidence="2 6" id="KW-0963">Cytoplasm</keyword>
<protein>
    <recommendedName>
        <fullName evidence="6">Inorganic pyrophosphatase</fullName>
        <ecNumber evidence="6">3.6.1.1</ecNumber>
    </recommendedName>
    <alternativeName>
        <fullName evidence="6">Pyrophosphate phospho-hydrolase</fullName>
        <shortName evidence="6">PPase</shortName>
    </alternativeName>
</protein>
<comment type="subunit">
    <text evidence="6">Homohexamer.</text>
</comment>
<dbReference type="Gene3D" id="3.90.80.10">
    <property type="entry name" value="Inorganic pyrophosphatase"/>
    <property type="match status" value="1"/>
</dbReference>
<dbReference type="InterPro" id="IPR036649">
    <property type="entry name" value="Pyrophosphatase_sf"/>
</dbReference>
<evidence type="ECO:0000256" key="4">
    <source>
        <dbReference type="ARBA" id="ARBA00022801"/>
    </source>
</evidence>
<dbReference type="HAMAP" id="MF_00209">
    <property type="entry name" value="Inorganic_PPase"/>
    <property type="match status" value="1"/>
</dbReference>
<organism evidence="7 8">
    <name type="scientific">Candidatus Gullanella endobia</name>
    <dbReference type="NCBI Taxonomy" id="1070130"/>
    <lineage>
        <taxon>Bacteria</taxon>
        <taxon>Pseudomonadati</taxon>
        <taxon>Pseudomonadota</taxon>
        <taxon>Gammaproteobacteria</taxon>
        <taxon>Enterobacterales</taxon>
        <taxon>Enterobacteriaceae</taxon>
        <taxon>Candidatus Gullanella</taxon>
    </lineage>
</organism>
<accession>A0A143WQV5</accession>
<dbReference type="KEGG" id="ged:FVIR_GE00256"/>
<feature type="binding site" evidence="6">
    <location>
        <position position="142"/>
    </location>
    <ligand>
        <name>substrate</name>
    </ligand>
</feature>
<sequence length="174" mass="19794">MSLNQITEGKDFPESIYVIIEISANSYPIKYEVDKESGALFVDRFISTTMFYPCNYGYINRTLSLDGDPVDVLVPTPYPLQPGSVICCRPIGLLRMIDESGEDAKLLAVPHNKVSNEYDHIKDIKDLQPLLRAQITHFFEHYKDLEDGKWVKIDGWDNAEAAKSEIIASFFRAK</sequence>
<keyword evidence="5 6" id="KW-0460">Magnesium</keyword>
<evidence type="ECO:0000256" key="2">
    <source>
        <dbReference type="ARBA" id="ARBA00022490"/>
    </source>
</evidence>
<keyword evidence="8" id="KW-1185">Reference proteome</keyword>